<evidence type="ECO:0000313" key="5">
    <source>
        <dbReference type="EMBL" id="MBB5872786.1"/>
    </source>
</evidence>
<dbReference type="EMBL" id="JACHMN010000003">
    <property type="protein sequence ID" value="MBB5872786.1"/>
    <property type="molecule type" value="Genomic_DNA"/>
</dbReference>
<feature type="domain" description="Capsule synthesis protein CapA" evidence="4">
    <location>
        <begin position="69"/>
        <end position="307"/>
    </location>
</feature>
<feature type="compositionally biased region" description="Low complexity" evidence="2">
    <location>
        <begin position="41"/>
        <end position="63"/>
    </location>
</feature>
<dbReference type="Gene3D" id="3.60.21.10">
    <property type="match status" value="1"/>
</dbReference>
<dbReference type="SMART" id="SM00854">
    <property type="entry name" value="PGA_cap"/>
    <property type="match status" value="1"/>
</dbReference>
<comment type="similarity">
    <text evidence="1">Belongs to the CapA family.</text>
</comment>
<evidence type="ECO:0000256" key="1">
    <source>
        <dbReference type="ARBA" id="ARBA00005662"/>
    </source>
</evidence>
<gene>
    <name evidence="5" type="ORF">F4553_006220</name>
</gene>
<feature type="region of interest" description="Disordered" evidence="2">
    <location>
        <begin position="33"/>
        <end position="63"/>
    </location>
</feature>
<evidence type="ECO:0000259" key="4">
    <source>
        <dbReference type="SMART" id="SM00854"/>
    </source>
</evidence>
<evidence type="ECO:0000313" key="6">
    <source>
        <dbReference type="Proteomes" id="UP000587527"/>
    </source>
</evidence>
<feature type="signal peptide" evidence="3">
    <location>
        <begin position="1"/>
        <end position="19"/>
    </location>
</feature>
<dbReference type="PANTHER" id="PTHR33393">
    <property type="entry name" value="POLYGLUTAMINE SYNTHESIS ACCESSORY PROTEIN RV0574C-RELATED"/>
    <property type="match status" value="1"/>
</dbReference>
<reference evidence="5 6" key="1">
    <citation type="submission" date="2020-08" db="EMBL/GenBank/DDBJ databases">
        <title>Sequencing the genomes of 1000 actinobacteria strains.</title>
        <authorList>
            <person name="Klenk H.-P."/>
        </authorList>
    </citation>
    <scope>NUCLEOTIDE SEQUENCE [LARGE SCALE GENOMIC DNA]</scope>
    <source>
        <strain evidence="5 6">DSM 45362</strain>
    </source>
</reference>
<dbReference type="SUPFAM" id="SSF56300">
    <property type="entry name" value="Metallo-dependent phosphatases"/>
    <property type="match status" value="1"/>
</dbReference>
<name>A0A841BYY1_9ACTN</name>
<dbReference type="InterPro" id="IPR029052">
    <property type="entry name" value="Metallo-depent_PP-like"/>
</dbReference>
<protein>
    <submittedName>
        <fullName evidence="5">Poly-gamma-glutamate synthesis protein (Capsule biosynthesis protein)</fullName>
    </submittedName>
</protein>
<dbReference type="PANTHER" id="PTHR33393:SF13">
    <property type="entry name" value="PGA BIOSYNTHESIS PROTEIN CAPA"/>
    <property type="match status" value="1"/>
</dbReference>
<dbReference type="RefSeq" id="WP_184842950.1">
    <property type="nucleotide sequence ID" value="NZ_JACHMN010000003.1"/>
</dbReference>
<feature type="chain" id="PRO_5039445739" evidence="3">
    <location>
        <begin position="20"/>
        <end position="376"/>
    </location>
</feature>
<keyword evidence="3" id="KW-0732">Signal</keyword>
<evidence type="ECO:0000256" key="3">
    <source>
        <dbReference type="SAM" id="SignalP"/>
    </source>
</evidence>
<accession>A0A841BYY1</accession>
<dbReference type="InterPro" id="IPR019079">
    <property type="entry name" value="Capsule_synth_CapA"/>
</dbReference>
<comment type="caution">
    <text evidence="5">The sequence shown here is derived from an EMBL/GenBank/DDBJ whole genome shotgun (WGS) entry which is preliminary data.</text>
</comment>
<dbReference type="Proteomes" id="UP000587527">
    <property type="component" value="Unassembled WGS sequence"/>
</dbReference>
<evidence type="ECO:0000256" key="2">
    <source>
        <dbReference type="SAM" id="MobiDB-lite"/>
    </source>
</evidence>
<dbReference type="CDD" id="cd07381">
    <property type="entry name" value="MPP_CapA"/>
    <property type="match status" value="1"/>
</dbReference>
<dbReference type="AlphaFoldDB" id="A0A841BYY1"/>
<dbReference type="PROSITE" id="PS51257">
    <property type="entry name" value="PROKAR_LIPOPROTEIN"/>
    <property type="match status" value="1"/>
</dbReference>
<organism evidence="5 6">
    <name type="scientific">Allocatelliglobosispora scoriae</name>
    <dbReference type="NCBI Taxonomy" id="643052"/>
    <lineage>
        <taxon>Bacteria</taxon>
        <taxon>Bacillati</taxon>
        <taxon>Actinomycetota</taxon>
        <taxon>Actinomycetes</taxon>
        <taxon>Micromonosporales</taxon>
        <taxon>Micromonosporaceae</taxon>
        <taxon>Allocatelliglobosispora</taxon>
    </lineage>
</organism>
<dbReference type="Pfam" id="PF09587">
    <property type="entry name" value="PGA_cap"/>
    <property type="match status" value="1"/>
</dbReference>
<dbReference type="InterPro" id="IPR052169">
    <property type="entry name" value="CW_Biosynth-Accessory"/>
</dbReference>
<proteinExistence type="inferred from homology"/>
<keyword evidence="6" id="KW-1185">Reference proteome</keyword>
<sequence length="376" mass="37977">MRRTVAGVMARRRARLAVAALTTALLSAACTSTSPPAVPEPVWSAAPSPSLSAPAPTPAPSQAGAETLTLAFGGDVHFTGRTARLLRDPGTVFGAFAAPLRAADVAVVNLETAVTTRGTPEPKEFHFRTPASAFTALTAAGIDIASLGNNHALDYGRVGLADSLAAARSAGVPVIGAGATADEAYAAHVVTVRGVRVAVLAMSQIHTLAEAWAPTATRSGVAMSHDRGRAVQAVKDARAQADVVVVFMHWGVESSNCPKAEMTSLAKALAAAGANIITGTHAHVPLAGGMIGNTYVHYGAGNFVWYVGSSDTLLLTLTVSAVPGGGPDHTRVVKADVLPGVISSTGQPKLVTGSAASAVKARLAGAQRCSGLKPGP</sequence>